<dbReference type="GO" id="GO:0042802">
    <property type="term" value="F:identical protein binding"/>
    <property type="evidence" value="ECO:0007669"/>
    <property type="project" value="TreeGrafter"/>
</dbReference>
<gene>
    <name evidence="2" type="ORF">FNK824_LOCUS26820</name>
</gene>
<dbReference type="PANTHER" id="PTHR11550">
    <property type="entry name" value="CTP SYNTHASE"/>
    <property type="match status" value="1"/>
</dbReference>
<dbReference type="GO" id="GO:0003883">
    <property type="term" value="F:CTP synthase activity"/>
    <property type="evidence" value="ECO:0007669"/>
    <property type="project" value="InterPro"/>
</dbReference>
<dbReference type="Pfam" id="PF06418">
    <property type="entry name" value="CTP_synth_N"/>
    <property type="match status" value="1"/>
</dbReference>
<dbReference type="Proteomes" id="UP000663874">
    <property type="component" value="Unassembled WGS sequence"/>
</dbReference>
<dbReference type="GO" id="GO:0006241">
    <property type="term" value="P:CTP biosynthetic process"/>
    <property type="evidence" value="ECO:0007669"/>
    <property type="project" value="TreeGrafter"/>
</dbReference>
<evidence type="ECO:0000259" key="1">
    <source>
        <dbReference type="Pfam" id="PF06418"/>
    </source>
</evidence>
<name>A0A819PPP4_9BILA</name>
<feature type="domain" description="CTP synthase N-terminal" evidence="1">
    <location>
        <begin position="36"/>
        <end position="121"/>
    </location>
</feature>
<dbReference type="GO" id="GO:0097268">
    <property type="term" value="C:cytoophidium"/>
    <property type="evidence" value="ECO:0007669"/>
    <property type="project" value="TreeGrafter"/>
</dbReference>
<reference evidence="2" key="1">
    <citation type="submission" date="2021-02" db="EMBL/GenBank/DDBJ databases">
        <authorList>
            <person name="Nowell W R."/>
        </authorList>
    </citation>
    <scope>NUCLEOTIDE SEQUENCE</scope>
</reference>
<dbReference type="InterPro" id="IPR004468">
    <property type="entry name" value="CTP_synthase"/>
</dbReference>
<dbReference type="PANTHER" id="PTHR11550:SF0">
    <property type="entry name" value="CTP SYNTHASE-RELATED"/>
    <property type="match status" value="1"/>
</dbReference>
<accession>A0A819PPP4</accession>
<evidence type="ECO:0000313" key="2">
    <source>
        <dbReference type="EMBL" id="CAF4016625.1"/>
    </source>
</evidence>
<sequence length="122" mass="14105">MIHVLDERAIEKKQVLTELFYLNYVLEKALIFIHNHPNSTNEHKTKLTQHSVKELRGYGLTPDLIICRSATSMSLSAKEKVSMFCQVDKDHVICIPDVKTLFRVPLLMDENGVFHFLSSRLH</sequence>
<proteinExistence type="predicted"/>
<dbReference type="EMBL" id="CAJOBE010006767">
    <property type="protein sequence ID" value="CAF4016625.1"/>
    <property type="molecule type" value="Genomic_DNA"/>
</dbReference>
<dbReference type="GO" id="GO:0005737">
    <property type="term" value="C:cytoplasm"/>
    <property type="evidence" value="ECO:0007669"/>
    <property type="project" value="TreeGrafter"/>
</dbReference>
<dbReference type="SUPFAM" id="SSF52540">
    <property type="entry name" value="P-loop containing nucleoside triphosphate hydrolases"/>
    <property type="match status" value="1"/>
</dbReference>
<protein>
    <recommendedName>
        <fullName evidence="1">CTP synthase N-terminal domain-containing protein</fullName>
    </recommendedName>
</protein>
<dbReference type="AlphaFoldDB" id="A0A819PPP4"/>
<evidence type="ECO:0000313" key="3">
    <source>
        <dbReference type="Proteomes" id="UP000663874"/>
    </source>
</evidence>
<dbReference type="InterPro" id="IPR017456">
    <property type="entry name" value="CTP_synthase_N"/>
</dbReference>
<dbReference type="GO" id="GO:0019856">
    <property type="term" value="P:pyrimidine nucleobase biosynthetic process"/>
    <property type="evidence" value="ECO:0007669"/>
    <property type="project" value="TreeGrafter"/>
</dbReference>
<dbReference type="Gene3D" id="3.40.50.300">
    <property type="entry name" value="P-loop containing nucleotide triphosphate hydrolases"/>
    <property type="match status" value="1"/>
</dbReference>
<feature type="non-terminal residue" evidence="2">
    <location>
        <position position="1"/>
    </location>
</feature>
<dbReference type="InterPro" id="IPR027417">
    <property type="entry name" value="P-loop_NTPase"/>
</dbReference>
<organism evidence="2 3">
    <name type="scientific">Rotaria sordida</name>
    <dbReference type="NCBI Taxonomy" id="392033"/>
    <lineage>
        <taxon>Eukaryota</taxon>
        <taxon>Metazoa</taxon>
        <taxon>Spiralia</taxon>
        <taxon>Gnathifera</taxon>
        <taxon>Rotifera</taxon>
        <taxon>Eurotatoria</taxon>
        <taxon>Bdelloidea</taxon>
        <taxon>Philodinida</taxon>
        <taxon>Philodinidae</taxon>
        <taxon>Rotaria</taxon>
    </lineage>
</organism>
<comment type="caution">
    <text evidence="2">The sequence shown here is derived from an EMBL/GenBank/DDBJ whole genome shotgun (WGS) entry which is preliminary data.</text>
</comment>